<dbReference type="AlphaFoldDB" id="A0A0W0G9K9"/>
<comment type="caution">
    <text evidence="1">The sequence shown here is derived from an EMBL/GenBank/DDBJ whole genome shotgun (WGS) entry which is preliminary data.</text>
</comment>
<evidence type="ECO:0000313" key="2">
    <source>
        <dbReference type="Proteomes" id="UP000054988"/>
    </source>
</evidence>
<dbReference type="EMBL" id="LATX01000739">
    <property type="protein sequence ID" value="KTB45257.1"/>
    <property type="molecule type" value="Genomic_DNA"/>
</dbReference>
<reference evidence="1 2" key="1">
    <citation type="submission" date="2015-12" db="EMBL/GenBank/DDBJ databases">
        <title>Draft genome sequence of Moniliophthora roreri, the causal agent of frosty pod rot of cacao.</title>
        <authorList>
            <person name="Aime M.C."/>
            <person name="Diaz-Valderrama J.R."/>
            <person name="Kijpornyongpan T."/>
            <person name="Phillips-Mora W."/>
        </authorList>
    </citation>
    <scope>NUCLEOTIDE SEQUENCE [LARGE SCALE GENOMIC DNA]</scope>
    <source>
        <strain evidence="1 2">MCA 2952</strain>
    </source>
</reference>
<sequence>MTSFNTGQTEVKHTEHDEFEYVKRGHVISVKDLRCVEQNWALQDKPRKSFRRLKAKKTICLAEIHPDRQSKYTVIMYEGEDAEHVWEEDFQRFSRTKYAFVTLSWGPITDSLSKRSTFRSAVRDQPIINPNADFPQRVDSSGTFLQTIALVECLPSSSGGQYNF</sequence>
<accession>A0A0W0G9K9</accession>
<organism evidence="1 2">
    <name type="scientific">Moniliophthora roreri</name>
    <name type="common">Frosty pod rot fungus</name>
    <name type="synonym">Monilia roreri</name>
    <dbReference type="NCBI Taxonomy" id="221103"/>
    <lineage>
        <taxon>Eukaryota</taxon>
        <taxon>Fungi</taxon>
        <taxon>Dikarya</taxon>
        <taxon>Basidiomycota</taxon>
        <taxon>Agaricomycotina</taxon>
        <taxon>Agaricomycetes</taxon>
        <taxon>Agaricomycetidae</taxon>
        <taxon>Agaricales</taxon>
        <taxon>Marasmiineae</taxon>
        <taxon>Marasmiaceae</taxon>
        <taxon>Moniliophthora</taxon>
    </lineage>
</organism>
<protein>
    <submittedName>
        <fullName evidence="1">Uncharacterized protein</fullName>
    </submittedName>
</protein>
<gene>
    <name evidence="1" type="ORF">WG66_2185</name>
</gene>
<name>A0A0W0G9K9_MONRR</name>
<dbReference type="Proteomes" id="UP000054988">
    <property type="component" value="Unassembled WGS sequence"/>
</dbReference>
<evidence type="ECO:0000313" key="1">
    <source>
        <dbReference type="EMBL" id="KTB45257.1"/>
    </source>
</evidence>
<proteinExistence type="predicted"/>